<keyword evidence="4 6" id="KW-0472">Membrane</keyword>
<feature type="transmembrane region" description="Helical" evidence="6">
    <location>
        <begin position="190"/>
        <end position="214"/>
    </location>
</feature>
<evidence type="ECO:0000313" key="8">
    <source>
        <dbReference type="EMBL" id="GFS20449.1"/>
    </source>
</evidence>
<dbReference type="AlphaFoldDB" id="A0AAV4JCQ3"/>
<feature type="compositionally biased region" description="Basic and acidic residues" evidence="5">
    <location>
        <begin position="363"/>
        <end position="375"/>
    </location>
</feature>
<keyword evidence="3 6" id="KW-1133">Transmembrane helix</keyword>
<evidence type="ECO:0000256" key="3">
    <source>
        <dbReference type="ARBA" id="ARBA00022989"/>
    </source>
</evidence>
<feature type="region of interest" description="Disordered" evidence="5">
    <location>
        <begin position="353"/>
        <end position="386"/>
    </location>
</feature>
<evidence type="ECO:0000259" key="7">
    <source>
        <dbReference type="PROSITE" id="PS50262"/>
    </source>
</evidence>
<feature type="region of interest" description="Disordered" evidence="5">
    <location>
        <begin position="508"/>
        <end position="530"/>
    </location>
</feature>
<protein>
    <submittedName>
        <fullName evidence="8">B1 bradykinin receptor</fullName>
    </submittedName>
</protein>
<comment type="caution">
    <text evidence="8">The sequence shown here is derived from an EMBL/GenBank/DDBJ whole genome shotgun (WGS) entry which is preliminary data.</text>
</comment>
<feature type="transmembrane region" description="Helical" evidence="6">
    <location>
        <begin position="115"/>
        <end position="134"/>
    </location>
</feature>
<evidence type="ECO:0000313" key="9">
    <source>
        <dbReference type="Proteomes" id="UP000762676"/>
    </source>
</evidence>
<dbReference type="PANTHER" id="PTHR46273">
    <property type="entry name" value="MYOSUPPRESSIN RECEPTOR 1, ISOFORM B-RELATED"/>
    <property type="match status" value="1"/>
</dbReference>
<feature type="domain" description="G-protein coupled receptors family 1 profile" evidence="7">
    <location>
        <begin position="126"/>
        <end position="633"/>
    </location>
</feature>
<dbReference type="Gene3D" id="1.20.1070.10">
    <property type="entry name" value="Rhodopsin 7-helix transmembrane proteins"/>
    <property type="match status" value="2"/>
</dbReference>
<evidence type="ECO:0000256" key="5">
    <source>
        <dbReference type="SAM" id="MobiDB-lite"/>
    </source>
</evidence>
<dbReference type="PANTHER" id="PTHR46273:SF4">
    <property type="entry name" value="AT19640P"/>
    <property type="match status" value="1"/>
</dbReference>
<evidence type="ECO:0000256" key="2">
    <source>
        <dbReference type="ARBA" id="ARBA00022692"/>
    </source>
</evidence>
<feature type="transmembrane region" description="Helical" evidence="6">
    <location>
        <begin position="297"/>
        <end position="320"/>
    </location>
</feature>
<dbReference type="CDD" id="cd14978">
    <property type="entry name" value="7tmA_FMRFamide_R-like"/>
    <property type="match status" value="1"/>
</dbReference>
<dbReference type="GO" id="GO:0005886">
    <property type="term" value="C:plasma membrane"/>
    <property type="evidence" value="ECO:0007669"/>
    <property type="project" value="TreeGrafter"/>
</dbReference>
<sequence>MFLELIVNATAATATVATQAMNYHMDTSPSSSSLSSLSPMTTSSSATVAAGATSPLGGPYQPYSDMTDYNVSSLSENGRQQQQHQQRTGSGLGDSPAVAMLKTITNGYINAHGTVSLVTCALGIPMNILNIWVLTRRHMRTPVNCILTWLAVFDLLTMLSYVPFSLHFYVLLPPRGMSEEKNSLGWMTFLIFHSGFTGTTHTISIWLGVTLAMFRYKHIFSPAKGHITKVRRLVRARIAVFVVVVASIVVMIPNYLMNRIMQAVLPVPGTNTTATVFYIEDLRLGTPEMKPMTGVNLWMQCILAKFLPCILMVVYSGLLVRTVRMNVRMLERRRTGSSALGRPSESYCGTRFSLAEPSSDGDSGNRKSVDLGRGSKDKKKKCKYQEMGKSEELGNGSFKKWFGGKNENGKIHNELNENQAALLVPNKDGCQYTVISVNGAAQQSACIDHEIHNCLENGAEQGGPAENHSHDSGIFSNSSHIEHMTYEQQCQLNSKQRQSHHVLCDSKKNNSSIKSQSGSNHPAGYSHQIHHPSHCVNQQRGSMPIVELGGGKRNRGASTTAVSAVTSRSQDSARTTRMLLVVIVLFLVTELPQGILIALSVTIPGFFEHLYIPLGDMMDQVALLNNGLNFLLYCSMSRDFRTTLLQRLEASPTWCLWLTRFSNTARQTECPGFKLRRRKRKQEVLANDV</sequence>
<evidence type="ECO:0000256" key="1">
    <source>
        <dbReference type="ARBA" id="ARBA00004370"/>
    </source>
</evidence>
<accession>A0AAV4JCQ3</accession>
<dbReference type="InterPro" id="IPR019427">
    <property type="entry name" value="7TM_GPCR_serpentine_rcpt_Srw"/>
</dbReference>
<dbReference type="InterPro" id="IPR017452">
    <property type="entry name" value="GPCR_Rhodpsn_7TM"/>
</dbReference>
<dbReference type="InterPro" id="IPR000276">
    <property type="entry name" value="GPCR_Rhodpsn"/>
</dbReference>
<dbReference type="EMBL" id="BMAT01010120">
    <property type="protein sequence ID" value="GFS20449.1"/>
    <property type="molecule type" value="Genomic_DNA"/>
</dbReference>
<keyword evidence="2 6" id="KW-0812">Transmembrane</keyword>
<feature type="transmembrane region" description="Helical" evidence="6">
    <location>
        <begin position="146"/>
        <end position="170"/>
    </location>
</feature>
<dbReference type="Proteomes" id="UP000762676">
    <property type="component" value="Unassembled WGS sequence"/>
</dbReference>
<comment type="subcellular location">
    <subcellularLocation>
        <location evidence="1">Membrane</location>
    </subcellularLocation>
</comment>
<feature type="compositionally biased region" description="Low complexity" evidence="5">
    <location>
        <begin position="509"/>
        <end position="520"/>
    </location>
</feature>
<dbReference type="GO" id="GO:0008528">
    <property type="term" value="F:G protein-coupled peptide receptor activity"/>
    <property type="evidence" value="ECO:0007669"/>
    <property type="project" value="InterPro"/>
</dbReference>
<organism evidence="8 9">
    <name type="scientific">Elysia marginata</name>
    <dbReference type="NCBI Taxonomy" id="1093978"/>
    <lineage>
        <taxon>Eukaryota</taxon>
        <taxon>Metazoa</taxon>
        <taxon>Spiralia</taxon>
        <taxon>Lophotrochozoa</taxon>
        <taxon>Mollusca</taxon>
        <taxon>Gastropoda</taxon>
        <taxon>Heterobranchia</taxon>
        <taxon>Euthyneura</taxon>
        <taxon>Panpulmonata</taxon>
        <taxon>Sacoglossa</taxon>
        <taxon>Placobranchoidea</taxon>
        <taxon>Plakobranchidae</taxon>
        <taxon>Elysia</taxon>
    </lineage>
</organism>
<gene>
    <name evidence="8" type="ORF">ElyMa_005056800</name>
</gene>
<feature type="transmembrane region" description="Helical" evidence="6">
    <location>
        <begin position="234"/>
        <end position="256"/>
    </location>
</feature>
<keyword evidence="8" id="KW-0675">Receptor</keyword>
<dbReference type="InterPro" id="IPR053219">
    <property type="entry name" value="GPCR_Dmsr-1"/>
</dbReference>
<evidence type="ECO:0000256" key="4">
    <source>
        <dbReference type="ARBA" id="ARBA00023136"/>
    </source>
</evidence>
<keyword evidence="9" id="KW-1185">Reference proteome</keyword>
<dbReference type="SUPFAM" id="SSF81321">
    <property type="entry name" value="Family A G protein-coupled receptor-like"/>
    <property type="match status" value="1"/>
</dbReference>
<feature type="transmembrane region" description="Helical" evidence="6">
    <location>
        <begin position="578"/>
        <end position="601"/>
    </location>
</feature>
<dbReference type="PROSITE" id="PS50262">
    <property type="entry name" value="G_PROTEIN_RECEP_F1_2"/>
    <property type="match status" value="1"/>
</dbReference>
<feature type="region of interest" description="Disordered" evidence="5">
    <location>
        <begin position="71"/>
        <end position="94"/>
    </location>
</feature>
<dbReference type="Pfam" id="PF10324">
    <property type="entry name" value="7TM_GPCR_Srw"/>
    <property type="match status" value="2"/>
</dbReference>
<proteinExistence type="predicted"/>
<dbReference type="PRINTS" id="PR00237">
    <property type="entry name" value="GPCRRHODOPSN"/>
</dbReference>
<evidence type="ECO:0000256" key="6">
    <source>
        <dbReference type="SAM" id="Phobius"/>
    </source>
</evidence>
<reference evidence="8 9" key="1">
    <citation type="journal article" date="2021" name="Elife">
        <title>Chloroplast acquisition without the gene transfer in kleptoplastic sea slugs, Plakobranchus ocellatus.</title>
        <authorList>
            <person name="Maeda T."/>
            <person name="Takahashi S."/>
            <person name="Yoshida T."/>
            <person name="Shimamura S."/>
            <person name="Takaki Y."/>
            <person name="Nagai Y."/>
            <person name="Toyoda A."/>
            <person name="Suzuki Y."/>
            <person name="Arimoto A."/>
            <person name="Ishii H."/>
            <person name="Satoh N."/>
            <person name="Nishiyama T."/>
            <person name="Hasebe M."/>
            <person name="Maruyama T."/>
            <person name="Minagawa J."/>
            <person name="Obokata J."/>
            <person name="Shigenobu S."/>
        </authorList>
    </citation>
    <scope>NUCLEOTIDE SEQUENCE [LARGE SCALE GENOMIC DNA]</scope>
</reference>
<name>A0AAV4JCQ3_9GAST</name>